<organism evidence="2 3">
    <name type="scientific">Goodfellowiella coeruleoviolacea</name>
    <dbReference type="NCBI Taxonomy" id="334858"/>
    <lineage>
        <taxon>Bacteria</taxon>
        <taxon>Bacillati</taxon>
        <taxon>Actinomycetota</taxon>
        <taxon>Actinomycetes</taxon>
        <taxon>Pseudonocardiales</taxon>
        <taxon>Pseudonocardiaceae</taxon>
        <taxon>Goodfellowiella</taxon>
    </lineage>
</organism>
<evidence type="ECO:0000313" key="3">
    <source>
        <dbReference type="Proteomes" id="UP001206128"/>
    </source>
</evidence>
<dbReference type="PANTHER" id="PTHR18964">
    <property type="entry name" value="ROK (REPRESSOR, ORF, KINASE) FAMILY"/>
    <property type="match status" value="1"/>
</dbReference>
<dbReference type="CDD" id="cd00090">
    <property type="entry name" value="HTH_ARSR"/>
    <property type="match status" value="1"/>
</dbReference>
<gene>
    <name evidence="2" type="ORF">LX83_000031</name>
</gene>
<name>A0AAE3KCS4_9PSEU</name>
<keyword evidence="2" id="KW-0418">Kinase</keyword>
<dbReference type="AlphaFoldDB" id="A0AAE3KCS4"/>
<dbReference type="RefSeq" id="WP_253765617.1">
    <property type="nucleotide sequence ID" value="NZ_JAMTCK010000001.1"/>
</dbReference>
<dbReference type="SUPFAM" id="SSF53067">
    <property type="entry name" value="Actin-like ATPase domain"/>
    <property type="match status" value="1"/>
</dbReference>
<dbReference type="PROSITE" id="PS01125">
    <property type="entry name" value="ROK"/>
    <property type="match status" value="1"/>
</dbReference>
<protein>
    <submittedName>
        <fullName evidence="2">Sugar kinase of the NBD/HSP70 family, may containing an N-terminal HTH domain</fullName>
    </submittedName>
</protein>
<dbReference type="InterPro" id="IPR036390">
    <property type="entry name" value="WH_DNA-bd_sf"/>
</dbReference>
<comment type="caution">
    <text evidence="2">The sequence shown here is derived from an EMBL/GenBank/DDBJ whole genome shotgun (WGS) entry which is preliminary data.</text>
</comment>
<dbReference type="SUPFAM" id="SSF46785">
    <property type="entry name" value="Winged helix' DNA-binding domain"/>
    <property type="match status" value="1"/>
</dbReference>
<accession>A0AAE3KCS4</accession>
<evidence type="ECO:0000313" key="2">
    <source>
        <dbReference type="EMBL" id="MCP2163191.1"/>
    </source>
</evidence>
<dbReference type="InterPro" id="IPR049874">
    <property type="entry name" value="ROK_cs"/>
</dbReference>
<dbReference type="InterPro" id="IPR036388">
    <property type="entry name" value="WH-like_DNA-bd_sf"/>
</dbReference>
<dbReference type="Gene3D" id="3.30.420.40">
    <property type="match status" value="2"/>
</dbReference>
<dbReference type="InterPro" id="IPR000600">
    <property type="entry name" value="ROK"/>
</dbReference>
<keyword evidence="2" id="KW-0808">Transferase</keyword>
<dbReference type="InterPro" id="IPR043129">
    <property type="entry name" value="ATPase_NBD"/>
</dbReference>
<dbReference type="GO" id="GO:0016301">
    <property type="term" value="F:kinase activity"/>
    <property type="evidence" value="ECO:0007669"/>
    <property type="project" value="UniProtKB-KW"/>
</dbReference>
<dbReference type="Pfam" id="PF13412">
    <property type="entry name" value="HTH_24"/>
    <property type="match status" value="1"/>
</dbReference>
<proteinExistence type="inferred from homology"/>
<dbReference type="Pfam" id="PF00480">
    <property type="entry name" value="ROK"/>
    <property type="match status" value="1"/>
</dbReference>
<dbReference type="Gene3D" id="1.10.10.10">
    <property type="entry name" value="Winged helix-like DNA-binding domain superfamily/Winged helix DNA-binding domain"/>
    <property type="match status" value="1"/>
</dbReference>
<comment type="similarity">
    <text evidence="1">Belongs to the ROK (NagC/XylR) family.</text>
</comment>
<sequence length="397" mass="40654">MVTAPGSLEALRRHNRLRVLEAVQRRGATSRVEIVRATGLSRTTVSSLVSELLAEQLLTEQVERPTASGSPGGGRPPTLVTLNPHGGGVVGVHLGHDSVRVVVTDLACAVLAEAQHAWDVDAHLSDALDYAARTALDLVAQVGLGIDRVLGAGVAVSTPVRVCAPASAPRSVLTGWDDVNIAEELHARLGLPVHLGNDANLGAMAEWTFGAGRQVDDFIYVMLSDGVGAGLVLGGHLYEGAAGMAGELGHVVVTPDGFVCRCGNRGCLETVAGAGPLVAAMSHSRGADLTLDDVVALCRDGDPGARRVVEDAGRAVGRALAGVCTVLDPRLVVVGGKTAPAGEPLLAGIRAVLARRLSPSINQAVRVVSGELGSRAEVLGAVALVTRSTPGHVLLHG</sequence>
<dbReference type="Proteomes" id="UP001206128">
    <property type="component" value="Unassembled WGS sequence"/>
</dbReference>
<dbReference type="EMBL" id="JAMTCK010000001">
    <property type="protein sequence ID" value="MCP2163191.1"/>
    <property type="molecule type" value="Genomic_DNA"/>
</dbReference>
<reference evidence="2" key="1">
    <citation type="submission" date="2022-06" db="EMBL/GenBank/DDBJ databases">
        <title>Genomic Encyclopedia of Archaeal and Bacterial Type Strains, Phase II (KMG-II): from individual species to whole genera.</title>
        <authorList>
            <person name="Goeker M."/>
        </authorList>
    </citation>
    <scope>NUCLEOTIDE SEQUENCE</scope>
    <source>
        <strain evidence="2">DSM 43935</strain>
    </source>
</reference>
<dbReference type="PANTHER" id="PTHR18964:SF173">
    <property type="entry name" value="GLUCOKINASE"/>
    <property type="match status" value="1"/>
</dbReference>
<dbReference type="InterPro" id="IPR011991">
    <property type="entry name" value="ArsR-like_HTH"/>
</dbReference>
<keyword evidence="3" id="KW-1185">Reference proteome</keyword>
<evidence type="ECO:0000256" key="1">
    <source>
        <dbReference type="ARBA" id="ARBA00006479"/>
    </source>
</evidence>